<comment type="function">
    <text evidence="1">This is one of the chains of the nonenzymatic component (CF(0) subunit) of the mitochondrial ATPase complex.</text>
</comment>
<accession>A0A9Q1JIN7</accession>
<keyword evidence="12" id="KW-0496">Mitochondrion</keyword>
<keyword evidence="13 15" id="KW-0472">Membrane</keyword>
<dbReference type="GO" id="GO:0015986">
    <property type="term" value="P:proton motive force-driven ATP synthesis"/>
    <property type="evidence" value="ECO:0007669"/>
    <property type="project" value="InterPro"/>
</dbReference>
<evidence type="ECO:0000256" key="13">
    <source>
        <dbReference type="ARBA" id="ARBA00023136"/>
    </source>
</evidence>
<evidence type="ECO:0000256" key="4">
    <source>
        <dbReference type="ARBA" id="ARBA00011648"/>
    </source>
</evidence>
<evidence type="ECO:0000313" key="18">
    <source>
        <dbReference type="Proteomes" id="UP001153076"/>
    </source>
</evidence>
<dbReference type="GO" id="GO:0031966">
    <property type="term" value="C:mitochondrial membrane"/>
    <property type="evidence" value="ECO:0007669"/>
    <property type="project" value="UniProtKB-SubCell"/>
</dbReference>
<dbReference type="PANTHER" id="PTHR37774">
    <property type="entry name" value="ATP SYNTHASE PROTEIN MI25-RELATED"/>
    <property type="match status" value="1"/>
</dbReference>
<dbReference type="EMBL" id="JAKOGI010001214">
    <property type="protein sequence ID" value="KAJ8426947.1"/>
    <property type="molecule type" value="Genomic_DNA"/>
</dbReference>
<dbReference type="GO" id="GO:0017004">
    <property type="term" value="P:cytochrome complex assembly"/>
    <property type="evidence" value="ECO:0007669"/>
    <property type="project" value="InterPro"/>
</dbReference>
<dbReference type="Proteomes" id="UP001153076">
    <property type="component" value="Unassembled WGS sequence"/>
</dbReference>
<evidence type="ECO:0000256" key="8">
    <source>
        <dbReference type="ARBA" id="ARBA00022692"/>
    </source>
</evidence>
<dbReference type="GO" id="GO:0015078">
    <property type="term" value="F:proton transmembrane transporter activity"/>
    <property type="evidence" value="ECO:0007669"/>
    <property type="project" value="InterPro"/>
</dbReference>
<dbReference type="PRINTS" id="PR01386">
    <property type="entry name" value="CCMCBIOGNSIS"/>
</dbReference>
<comment type="similarity">
    <text evidence="3">Belongs to the ATPase protein MI25 family.</text>
</comment>
<evidence type="ECO:0000256" key="15">
    <source>
        <dbReference type="SAM" id="Phobius"/>
    </source>
</evidence>
<keyword evidence="10 15" id="KW-1133">Transmembrane helix</keyword>
<evidence type="ECO:0000256" key="6">
    <source>
        <dbReference type="ARBA" id="ARBA00022448"/>
    </source>
</evidence>
<comment type="subcellular location">
    <subcellularLocation>
        <location evidence="2">Mitochondrion membrane</location>
        <topology evidence="2">Single-pass membrane protein</topology>
    </subcellularLocation>
</comment>
<evidence type="ECO:0000256" key="5">
    <source>
        <dbReference type="ARBA" id="ARBA00017388"/>
    </source>
</evidence>
<keyword evidence="8 15" id="KW-0812">Transmembrane</keyword>
<dbReference type="Pfam" id="PF01578">
    <property type="entry name" value="Cytochrom_C_asm"/>
    <property type="match status" value="1"/>
</dbReference>
<evidence type="ECO:0000256" key="1">
    <source>
        <dbReference type="ARBA" id="ARBA00003096"/>
    </source>
</evidence>
<feature type="domain" description="Cytochrome c assembly protein" evidence="16">
    <location>
        <begin position="92"/>
        <end position="206"/>
    </location>
</feature>
<evidence type="ECO:0000259" key="16">
    <source>
        <dbReference type="Pfam" id="PF01578"/>
    </source>
</evidence>
<dbReference type="GO" id="GO:0045259">
    <property type="term" value="C:proton-transporting ATP synthase complex"/>
    <property type="evidence" value="ECO:0007669"/>
    <property type="project" value="UniProtKB-KW"/>
</dbReference>
<comment type="subunit">
    <text evidence="4">F-type ATPases have 2 components, CF(1) - the catalytic core - and CF(0) - the membrane proton channel. CF(1) has five subunits: alpha(3), beta(3), gamma(1), delta(1), epsilon(1). CF(0) has three main subunits: a, b and c.</text>
</comment>
<name>A0A9Q1JIN7_9CARY</name>
<keyword evidence="18" id="KW-1185">Reference proteome</keyword>
<dbReference type="InterPro" id="IPR008688">
    <property type="entry name" value="ATP_synth_Bsub_B/MI25"/>
</dbReference>
<evidence type="ECO:0000313" key="17">
    <source>
        <dbReference type="EMBL" id="KAJ8426947.1"/>
    </source>
</evidence>
<evidence type="ECO:0000256" key="3">
    <source>
        <dbReference type="ARBA" id="ARBA00009281"/>
    </source>
</evidence>
<keyword evidence="6" id="KW-0813">Transport</keyword>
<evidence type="ECO:0000256" key="2">
    <source>
        <dbReference type="ARBA" id="ARBA00004304"/>
    </source>
</evidence>
<evidence type="ECO:0000256" key="11">
    <source>
        <dbReference type="ARBA" id="ARBA00023065"/>
    </source>
</evidence>
<keyword evidence="7" id="KW-0138">CF(0)</keyword>
<evidence type="ECO:0000256" key="12">
    <source>
        <dbReference type="ARBA" id="ARBA00023128"/>
    </source>
</evidence>
<protein>
    <recommendedName>
        <fullName evidence="5">ATP synthase protein MI25</fullName>
    </recommendedName>
</protein>
<gene>
    <name evidence="17" type="ORF">Cgig2_001263</name>
</gene>
<evidence type="ECO:0000256" key="10">
    <source>
        <dbReference type="ARBA" id="ARBA00022989"/>
    </source>
</evidence>
<dbReference type="AlphaFoldDB" id="A0A9Q1JIN7"/>
<feature type="transmembrane region" description="Helical" evidence="15">
    <location>
        <begin position="105"/>
        <end position="127"/>
    </location>
</feature>
<dbReference type="GO" id="GO:0020037">
    <property type="term" value="F:heme binding"/>
    <property type="evidence" value="ECO:0007669"/>
    <property type="project" value="InterPro"/>
</dbReference>
<comment type="caution">
    <text evidence="17">The sequence shown here is derived from an EMBL/GenBank/DDBJ whole genome shotgun (WGS) entry which is preliminary data.</text>
</comment>
<dbReference type="InterPro" id="IPR044988">
    <property type="entry name" value="MI25_plants"/>
</dbReference>
<dbReference type="PANTHER" id="PTHR37774:SF4">
    <property type="entry name" value="ATP SYNTHASE PROTEIN MI25"/>
    <property type="match status" value="1"/>
</dbReference>
<dbReference type="OrthoDB" id="1706852at2759"/>
<reference evidence="17" key="1">
    <citation type="submission" date="2022-04" db="EMBL/GenBank/DDBJ databases">
        <title>Carnegiea gigantea Genome sequencing and assembly v2.</title>
        <authorList>
            <person name="Copetti D."/>
            <person name="Sanderson M.J."/>
            <person name="Burquez A."/>
            <person name="Wojciechowski M.F."/>
        </authorList>
    </citation>
    <scope>NUCLEOTIDE SEQUENCE</scope>
    <source>
        <strain evidence="17">SGP5-SGP5p</strain>
        <tissue evidence="17">Aerial part</tissue>
    </source>
</reference>
<dbReference type="GO" id="GO:0015232">
    <property type="term" value="F:heme transmembrane transporter activity"/>
    <property type="evidence" value="ECO:0007669"/>
    <property type="project" value="InterPro"/>
</dbReference>
<organism evidence="17 18">
    <name type="scientific">Carnegiea gigantea</name>
    <dbReference type="NCBI Taxonomy" id="171969"/>
    <lineage>
        <taxon>Eukaryota</taxon>
        <taxon>Viridiplantae</taxon>
        <taxon>Streptophyta</taxon>
        <taxon>Embryophyta</taxon>
        <taxon>Tracheophyta</taxon>
        <taxon>Spermatophyta</taxon>
        <taxon>Magnoliopsida</taxon>
        <taxon>eudicotyledons</taxon>
        <taxon>Gunneridae</taxon>
        <taxon>Pentapetalae</taxon>
        <taxon>Caryophyllales</taxon>
        <taxon>Cactineae</taxon>
        <taxon>Cactaceae</taxon>
        <taxon>Cactoideae</taxon>
        <taxon>Echinocereeae</taxon>
        <taxon>Carnegiea</taxon>
    </lineage>
</organism>
<keyword evidence="11" id="KW-0406">Ion transport</keyword>
<dbReference type="Pfam" id="PF05405">
    <property type="entry name" value="Mt_ATP-synt_B"/>
    <property type="match status" value="1"/>
</dbReference>
<keyword evidence="9" id="KW-0375">Hydrogen ion transport</keyword>
<evidence type="ECO:0000256" key="7">
    <source>
        <dbReference type="ARBA" id="ARBA00022547"/>
    </source>
</evidence>
<keyword evidence="14" id="KW-0066">ATP synthesis</keyword>
<dbReference type="InterPro" id="IPR002541">
    <property type="entry name" value="Cyt_c_assembly"/>
</dbReference>
<evidence type="ECO:0000256" key="14">
    <source>
        <dbReference type="ARBA" id="ARBA00023310"/>
    </source>
</evidence>
<evidence type="ECO:0000256" key="9">
    <source>
        <dbReference type="ARBA" id="ARBA00022781"/>
    </source>
</evidence>
<dbReference type="InterPro" id="IPR003557">
    <property type="entry name" value="Cyt_c_biogenesis_CcmC"/>
</dbReference>
<sequence length="206" mass="22982">MKQFLWNPMNNNDYLGSACKFVEPIESSPMARCAPMCEKTVQALLCRNLNVKSATLPNATSSIAPDDLVTGFHFSVSERFVPGTKFSHGHFVITTLFLMSKTRSYVQMLIGSWLFLIVMAIHLSLWAAPLDLQQGGNSRILYVRVPVAQMSILVYIVTAINTFLFLLTKHPLFLRPSGTGTEMGACYMLFTLVTGGFRGRPTWSTF</sequence>
<feature type="transmembrane region" description="Helical" evidence="15">
    <location>
        <begin position="147"/>
        <end position="167"/>
    </location>
</feature>
<proteinExistence type="inferred from homology"/>